<dbReference type="InterPro" id="IPR036390">
    <property type="entry name" value="WH_DNA-bd_sf"/>
</dbReference>
<dbReference type="EMBL" id="CASHTH010003031">
    <property type="protein sequence ID" value="CAI8039326.1"/>
    <property type="molecule type" value="Genomic_DNA"/>
</dbReference>
<feature type="domain" description="HTH asnC-type" evidence="4">
    <location>
        <begin position="4"/>
        <end position="65"/>
    </location>
</feature>
<dbReference type="PANTHER" id="PTHR33375">
    <property type="entry name" value="CHROMOSOME-PARTITIONING PROTEIN PARB-RELATED"/>
    <property type="match status" value="1"/>
</dbReference>
<keyword evidence="3" id="KW-0804">Transcription</keyword>
<dbReference type="InterPro" id="IPR036086">
    <property type="entry name" value="ParB/Sulfiredoxin_sf"/>
</dbReference>
<name>A0AA35X4G0_GEOBA</name>
<keyword evidence="6" id="KW-1185">Reference proteome</keyword>
<keyword evidence="1" id="KW-0805">Transcription regulation</keyword>
<dbReference type="GO" id="GO:0043565">
    <property type="term" value="F:sequence-specific DNA binding"/>
    <property type="evidence" value="ECO:0007669"/>
    <property type="project" value="InterPro"/>
</dbReference>
<dbReference type="PANTHER" id="PTHR33375:SF1">
    <property type="entry name" value="CHROMOSOME-PARTITIONING PROTEIN PARB-RELATED"/>
    <property type="match status" value="1"/>
</dbReference>
<accession>A0AA35X4G0</accession>
<organism evidence="5 6">
    <name type="scientific">Geodia barretti</name>
    <name type="common">Barrett's horny sponge</name>
    <dbReference type="NCBI Taxonomy" id="519541"/>
    <lineage>
        <taxon>Eukaryota</taxon>
        <taxon>Metazoa</taxon>
        <taxon>Porifera</taxon>
        <taxon>Demospongiae</taxon>
        <taxon>Heteroscleromorpha</taxon>
        <taxon>Tetractinellida</taxon>
        <taxon>Astrophorina</taxon>
        <taxon>Geodiidae</taxon>
        <taxon>Geodia</taxon>
    </lineage>
</organism>
<dbReference type="InterPro" id="IPR000485">
    <property type="entry name" value="AsnC-type_HTH_dom"/>
</dbReference>
<dbReference type="InterPro" id="IPR050336">
    <property type="entry name" value="Chromosome_partition/occlusion"/>
</dbReference>
<evidence type="ECO:0000256" key="3">
    <source>
        <dbReference type="ARBA" id="ARBA00023163"/>
    </source>
</evidence>
<dbReference type="SMART" id="SM00470">
    <property type="entry name" value="ParB"/>
    <property type="match status" value="1"/>
</dbReference>
<dbReference type="InterPro" id="IPR004437">
    <property type="entry name" value="ParB/RepB/Spo0J"/>
</dbReference>
<dbReference type="SUPFAM" id="SSF110849">
    <property type="entry name" value="ParB/Sulfiredoxin"/>
    <property type="match status" value="1"/>
</dbReference>
<dbReference type="SMART" id="SM00344">
    <property type="entry name" value="HTH_ASNC"/>
    <property type="match status" value="1"/>
</dbReference>
<evidence type="ECO:0000256" key="2">
    <source>
        <dbReference type="ARBA" id="ARBA00023125"/>
    </source>
</evidence>
<dbReference type="InterPro" id="IPR011008">
    <property type="entry name" value="Dimeric_a/b-barrel"/>
</dbReference>
<dbReference type="Pfam" id="PF02195">
    <property type="entry name" value="ParB_N"/>
    <property type="match status" value="1"/>
</dbReference>
<dbReference type="Gene3D" id="1.10.10.2830">
    <property type="match status" value="1"/>
</dbReference>
<dbReference type="GO" id="GO:0005694">
    <property type="term" value="C:chromosome"/>
    <property type="evidence" value="ECO:0007669"/>
    <property type="project" value="TreeGrafter"/>
</dbReference>
<dbReference type="InterPro" id="IPR019888">
    <property type="entry name" value="Tscrpt_reg_AsnC-like"/>
</dbReference>
<evidence type="ECO:0000259" key="4">
    <source>
        <dbReference type="PROSITE" id="PS50956"/>
    </source>
</evidence>
<dbReference type="GO" id="GO:0007059">
    <property type="term" value="P:chromosome segregation"/>
    <property type="evidence" value="ECO:0007669"/>
    <property type="project" value="TreeGrafter"/>
</dbReference>
<dbReference type="Pfam" id="PF13412">
    <property type="entry name" value="HTH_24"/>
    <property type="match status" value="1"/>
</dbReference>
<dbReference type="Proteomes" id="UP001174909">
    <property type="component" value="Unassembled WGS sequence"/>
</dbReference>
<evidence type="ECO:0000256" key="1">
    <source>
        <dbReference type="ARBA" id="ARBA00023015"/>
    </source>
</evidence>
<gene>
    <name evidence="5" type="ORF">GBAR_LOCUS21863</name>
</gene>
<dbReference type="Gene3D" id="3.90.1530.30">
    <property type="match status" value="1"/>
</dbReference>
<reference evidence="5" key="1">
    <citation type="submission" date="2023-03" db="EMBL/GenBank/DDBJ databases">
        <authorList>
            <person name="Steffen K."/>
            <person name="Cardenas P."/>
        </authorList>
    </citation>
    <scope>NUCLEOTIDE SEQUENCE</scope>
</reference>
<dbReference type="Gene3D" id="3.30.70.920">
    <property type="match status" value="1"/>
</dbReference>
<dbReference type="SUPFAM" id="SSF46785">
    <property type="entry name" value="Winged helix' DNA-binding domain"/>
    <property type="match status" value="1"/>
</dbReference>
<dbReference type="Gene3D" id="1.10.10.10">
    <property type="entry name" value="Winged helix-like DNA-binding domain superfamily/Winged helix DNA-binding domain"/>
    <property type="match status" value="1"/>
</dbReference>
<evidence type="ECO:0000313" key="5">
    <source>
        <dbReference type="EMBL" id="CAI8039326.1"/>
    </source>
</evidence>
<dbReference type="PROSITE" id="PS50956">
    <property type="entry name" value="HTH_ASNC_2"/>
    <property type="match status" value="1"/>
</dbReference>
<comment type="caution">
    <text evidence="5">The sequence shown here is derived from an EMBL/GenBank/DDBJ whole genome shotgun (WGS) entry which is preliminary data.</text>
</comment>
<dbReference type="SUPFAM" id="SSF54909">
    <property type="entry name" value="Dimeric alpha+beta barrel"/>
    <property type="match status" value="1"/>
</dbReference>
<sequence length="390" mass="44004">MHRFDDLDMQLLYELSADSSISVPVLSKKIHVNPSVIYSRIKRMTKKGLIKRFTIEIDDSLLGIGVRAMVGVNRDPKLKIEIHRELLDTAEVLSVSEVTGRFDMMVMVFADDLERLHNVVIEKIGRINGIQNTETFVELQKIPLDSIRVWAEAQARSLDREGIDELARSIKADGLQNPPLVQEGEDGYVLISGQRRLAACISLKMYTIQALVLDDGQDVTGAKTTSLIENLQRRNMTGAEISKAVRFLVDRNGKAKTHRYLGISARTLERYLGFDAVPSQLKDMVPELLSRDQAIHLMRASDNTAHAVEVANRIAKYDMAKRSRYIKAMVDNPDDTHAQLVHKSNRYYNKNMKLDLSGPLLARLAAEAEEEECSVEQLVSDIVTQWLYDA</sequence>
<protein>
    <submittedName>
        <fullName evidence="5">Uncharacterized HTH-type transcriptional regulator PH0140</fullName>
    </submittedName>
</protein>
<dbReference type="AlphaFoldDB" id="A0AA35X4G0"/>
<dbReference type="SUPFAM" id="SSF109709">
    <property type="entry name" value="KorB DNA-binding domain-like"/>
    <property type="match status" value="1"/>
</dbReference>
<dbReference type="NCBIfam" id="TIGR00180">
    <property type="entry name" value="parB_part"/>
    <property type="match status" value="1"/>
</dbReference>
<keyword evidence="2" id="KW-0238">DNA-binding</keyword>
<proteinExistence type="predicted"/>
<evidence type="ECO:0000313" key="6">
    <source>
        <dbReference type="Proteomes" id="UP001174909"/>
    </source>
</evidence>
<dbReference type="InterPro" id="IPR036388">
    <property type="entry name" value="WH-like_DNA-bd_sf"/>
</dbReference>
<dbReference type="InterPro" id="IPR003115">
    <property type="entry name" value="ParB_N"/>
</dbReference>
<dbReference type="PRINTS" id="PR00033">
    <property type="entry name" value="HTHASNC"/>
</dbReference>